<dbReference type="Proteomes" id="UP000620550">
    <property type="component" value="Unassembled WGS sequence"/>
</dbReference>
<protein>
    <recommendedName>
        <fullName evidence="3">DUF4375 domain-containing protein</fullName>
    </recommendedName>
</protein>
<organism evidence="1 2">
    <name type="scientific">Sphingobacterium griseoflavum</name>
    <dbReference type="NCBI Taxonomy" id="1474952"/>
    <lineage>
        <taxon>Bacteria</taxon>
        <taxon>Pseudomonadati</taxon>
        <taxon>Bacteroidota</taxon>
        <taxon>Sphingobacteriia</taxon>
        <taxon>Sphingobacteriales</taxon>
        <taxon>Sphingobacteriaceae</taxon>
        <taxon>Sphingobacterium</taxon>
    </lineage>
</organism>
<dbReference type="EMBL" id="BNAF01000004">
    <property type="protein sequence ID" value="GHE32118.1"/>
    <property type="molecule type" value="Genomic_DNA"/>
</dbReference>
<dbReference type="PROSITE" id="PS51257">
    <property type="entry name" value="PROKAR_LIPOPROTEIN"/>
    <property type="match status" value="1"/>
</dbReference>
<evidence type="ECO:0008006" key="3">
    <source>
        <dbReference type="Google" id="ProtNLM"/>
    </source>
</evidence>
<name>A0ABQ3HT55_9SPHI</name>
<comment type="caution">
    <text evidence="1">The sequence shown here is derived from an EMBL/GenBank/DDBJ whole genome shotgun (WGS) entry which is preliminary data.</text>
</comment>
<proteinExistence type="predicted"/>
<keyword evidence="2" id="KW-1185">Reference proteome</keyword>
<sequence length="235" mass="27051">MKNVLAYTIWIFFLISCNDVRQSTTNNGHDTSALKNHVSNDPRYAVDAIANCSTWTFDNAKQRADTLIKYMDKTLEHADVKFFCAFPQTFQEMQDLFGYDPKTGAAPLYSYPEGKNVIKYFASLKTIPNALYYKKFIDICIDGVWEADHITECFGFADRLQHDTKAACESLSKRSEQEVRSVFRFIMDGPHPDNEYNDALQQNLIPLLTEQNPKLAMLFSEAYRELMAETDAHRH</sequence>
<evidence type="ECO:0000313" key="1">
    <source>
        <dbReference type="EMBL" id="GHE32118.1"/>
    </source>
</evidence>
<reference evidence="2" key="1">
    <citation type="journal article" date="2019" name="Int. J. Syst. Evol. Microbiol.">
        <title>The Global Catalogue of Microorganisms (GCM) 10K type strain sequencing project: providing services to taxonomists for standard genome sequencing and annotation.</title>
        <authorList>
            <consortium name="The Broad Institute Genomics Platform"/>
            <consortium name="The Broad Institute Genome Sequencing Center for Infectious Disease"/>
            <person name="Wu L."/>
            <person name="Ma J."/>
        </authorList>
    </citation>
    <scope>NUCLEOTIDE SEQUENCE [LARGE SCALE GENOMIC DNA]</scope>
    <source>
        <strain evidence="2">CGMCC 1.12966</strain>
    </source>
</reference>
<gene>
    <name evidence="1" type="ORF">GCM10017764_14130</name>
</gene>
<accession>A0ABQ3HT55</accession>
<evidence type="ECO:0000313" key="2">
    <source>
        <dbReference type="Proteomes" id="UP000620550"/>
    </source>
</evidence>